<evidence type="ECO:0000256" key="1">
    <source>
        <dbReference type="SAM" id="MobiDB-lite"/>
    </source>
</evidence>
<reference evidence="3" key="1">
    <citation type="submission" date="2016-12" db="EMBL/GenBank/DDBJ databases">
        <authorList>
            <person name="Herbold C."/>
        </authorList>
    </citation>
    <scope>NUCLEOTIDE SEQUENCE [LARGE SCALE GENOMIC DNA]</scope>
</reference>
<name>A0A2H1EHP5_9ARCH</name>
<evidence type="ECO:0000313" key="2">
    <source>
        <dbReference type="EMBL" id="SHO45787.1"/>
    </source>
</evidence>
<feature type="region of interest" description="Disordered" evidence="1">
    <location>
        <begin position="1"/>
        <end position="41"/>
    </location>
</feature>
<dbReference type="RefSeq" id="WP_281259592.1">
    <property type="nucleotide sequence ID" value="NZ_FRFC01000003.1"/>
</dbReference>
<dbReference type="Proteomes" id="UP000232412">
    <property type="component" value="Unassembled WGS sequence"/>
</dbReference>
<accession>A0A2H1EHP5</accession>
<keyword evidence="3" id="KW-1185">Reference proteome</keyword>
<feature type="compositionally biased region" description="Acidic residues" evidence="1">
    <location>
        <begin position="11"/>
        <end position="41"/>
    </location>
</feature>
<organism evidence="2 3">
    <name type="scientific">Nitrosotalea sinensis</name>
    <dbReference type="NCBI Taxonomy" id="1499975"/>
    <lineage>
        <taxon>Archaea</taxon>
        <taxon>Nitrososphaerota</taxon>
        <taxon>Nitrososphaeria</taxon>
        <taxon>Nitrosotaleales</taxon>
        <taxon>Nitrosotaleaceae</taxon>
        <taxon>Nitrosotalea</taxon>
    </lineage>
</organism>
<proteinExistence type="predicted"/>
<protein>
    <submittedName>
        <fullName evidence="2">Uncharacterized protein</fullName>
    </submittedName>
</protein>
<dbReference type="EMBL" id="FRFC01000003">
    <property type="protein sequence ID" value="SHO45787.1"/>
    <property type="molecule type" value="Genomic_DNA"/>
</dbReference>
<sequence>MKPKKAKEKEDFLDEPTTENNDESVEFLDDEFEEDIDEEKS</sequence>
<evidence type="ECO:0000313" key="3">
    <source>
        <dbReference type="Proteomes" id="UP000232412"/>
    </source>
</evidence>
<dbReference type="AlphaFoldDB" id="A0A2H1EHP5"/>
<gene>
    <name evidence="2" type="ORF">NSIN_20781</name>
</gene>